<evidence type="ECO:0000313" key="3">
    <source>
        <dbReference type="EMBL" id="SHE74015.1"/>
    </source>
</evidence>
<feature type="signal peptide" evidence="2">
    <location>
        <begin position="1"/>
        <end position="28"/>
    </location>
</feature>
<keyword evidence="2" id="KW-0732">Signal</keyword>
<dbReference type="GO" id="GO:0016042">
    <property type="term" value="P:lipid catabolic process"/>
    <property type="evidence" value="ECO:0007669"/>
    <property type="project" value="InterPro"/>
</dbReference>
<dbReference type="GO" id="GO:0006508">
    <property type="term" value="P:proteolysis"/>
    <property type="evidence" value="ECO:0007669"/>
    <property type="project" value="InterPro"/>
</dbReference>
<feature type="chain" id="PRO_5009908010" description="Alpha/beta hydrolase family protein" evidence="2">
    <location>
        <begin position="29"/>
        <end position="406"/>
    </location>
</feature>
<keyword evidence="1" id="KW-0378">Hydrolase</keyword>
<dbReference type="RefSeq" id="WP_073052704.1">
    <property type="nucleotide sequence ID" value="NZ_FQUP01000001.1"/>
</dbReference>
<dbReference type="Proteomes" id="UP000184485">
    <property type="component" value="Unassembled WGS sequence"/>
</dbReference>
<dbReference type="Gene3D" id="3.40.50.1820">
    <property type="entry name" value="alpha/beta hydrolase"/>
    <property type="match status" value="1"/>
</dbReference>
<proteinExistence type="predicted"/>
<dbReference type="PROSITE" id="PS00708">
    <property type="entry name" value="PRO_ENDOPEP_SER"/>
    <property type="match status" value="1"/>
</dbReference>
<dbReference type="InterPro" id="IPR029058">
    <property type="entry name" value="AB_hydrolase_fold"/>
</dbReference>
<evidence type="ECO:0008006" key="5">
    <source>
        <dbReference type="Google" id="ProtNLM"/>
    </source>
</evidence>
<sequence>MFCLFRGAAVLAALVALSAFPTIEAAWADESTPVAAGVSYEPIGHWDAAKLNEILTTEAPKVFGVSVTYSPAVNGVQLYRVTYPSVVPERGNKPIVATGLLAIPDTGGKDFPLVSYQHGTVYGKEDVPSYPENSSETELMLAQFAGQGYALIGADYFGMGASKEPEGYGVKGSHQQATFDMLLAARAVMGSMGLSTSKLFLGGWSQGGYVTMAFLEKLEKSGVAVSAASTASGPADLYSFLSGFLDFPRENDASWISILYVLSSFSFEHYYGMPGLARSFVNEDYYETARKIYERESSDISALPTDLKKLIRPEYFDPTFFAESAYGRIAAASDAFRWIIKTPVRSYYGESDEVVSVGLAKLAMNYQEGIGGGNTAVEAISTGKTDHRGTFATAVAQWKIWFDSLK</sequence>
<protein>
    <recommendedName>
        <fullName evidence="5">Alpha/beta hydrolase family protein</fullName>
    </recommendedName>
</protein>
<evidence type="ECO:0000256" key="1">
    <source>
        <dbReference type="ARBA" id="ARBA00022801"/>
    </source>
</evidence>
<dbReference type="AlphaFoldDB" id="A0A1M4VYN8"/>
<dbReference type="Gene3D" id="1.10.260.160">
    <property type="match status" value="1"/>
</dbReference>
<evidence type="ECO:0000256" key="2">
    <source>
        <dbReference type="SAM" id="SignalP"/>
    </source>
</evidence>
<gene>
    <name evidence="3" type="ORF">SAMN02745157_0828</name>
</gene>
<dbReference type="PIRSF" id="PIRSF029171">
    <property type="entry name" value="Esterase_LipA"/>
    <property type="match status" value="1"/>
</dbReference>
<dbReference type="InterPro" id="IPR002471">
    <property type="entry name" value="Pept_S9_AS"/>
</dbReference>
<organism evidence="3 4">
    <name type="scientific">Kaistia soli DSM 19436</name>
    <dbReference type="NCBI Taxonomy" id="1122133"/>
    <lineage>
        <taxon>Bacteria</taxon>
        <taxon>Pseudomonadati</taxon>
        <taxon>Pseudomonadota</taxon>
        <taxon>Alphaproteobacteria</taxon>
        <taxon>Hyphomicrobiales</taxon>
        <taxon>Kaistiaceae</taxon>
        <taxon>Kaistia</taxon>
    </lineage>
</organism>
<name>A0A1M4VYN8_9HYPH</name>
<dbReference type="SUPFAM" id="SSF53474">
    <property type="entry name" value="alpha/beta-Hydrolases"/>
    <property type="match status" value="1"/>
</dbReference>
<dbReference type="InterPro" id="IPR005152">
    <property type="entry name" value="Lipase_secreted"/>
</dbReference>
<dbReference type="PANTHER" id="PTHR34853">
    <property type="match status" value="1"/>
</dbReference>
<dbReference type="EMBL" id="FQUP01000001">
    <property type="protein sequence ID" value="SHE74015.1"/>
    <property type="molecule type" value="Genomic_DNA"/>
</dbReference>
<keyword evidence="4" id="KW-1185">Reference proteome</keyword>
<accession>A0A1M4VYN8</accession>
<reference evidence="3 4" key="1">
    <citation type="submission" date="2016-11" db="EMBL/GenBank/DDBJ databases">
        <authorList>
            <person name="Jaros S."/>
            <person name="Januszkiewicz K."/>
            <person name="Wedrychowicz H."/>
        </authorList>
    </citation>
    <scope>NUCLEOTIDE SEQUENCE [LARGE SCALE GENOMIC DNA]</scope>
    <source>
        <strain evidence="3 4">DSM 19436</strain>
    </source>
</reference>
<dbReference type="PANTHER" id="PTHR34853:SF1">
    <property type="entry name" value="LIPASE 5"/>
    <property type="match status" value="1"/>
</dbReference>
<dbReference type="GO" id="GO:0004806">
    <property type="term" value="F:triacylglycerol lipase activity"/>
    <property type="evidence" value="ECO:0007669"/>
    <property type="project" value="InterPro"/>
</dbReference>
<dbReference type="GO" id="GO:0004252">
    <property type="term" value="F:serine-type endopeptidase activity"/>
    <property type="evidence" value="ECO:0007669"/>
    <property type="project" value="InterPro"/>
</dbReference>
<evidence type="ECO:0000313" key="4">
    <source>
        <dbReference type="Proteomes" id="UP000184485"/>
    </source>
</evidence>
<dbReference type="STRING" id="1122133.SAMN02745157_0828"/>